<keyword evidence="1 4" id="KW-0349">Heme</keyword>
<dbReference type="InParanoid" id="W3WPK5"/>
<dbReference type="AlphaFoldDB" id="W3WPK5"/>
<dbReference type="STRING" id="1229662.W3WPK5"/>
<feature type="binding site" description="axial binding residue" evidence="4">
    <location>
        <position position="436"/>
    </location>
    <ligand>
        <name>heme</name>
        <dbReference type="ChEBI" id="CHEBI:30413"/>
    </ligand>
    <ligandPart>
        <name>Fe</name>
        <dbReference type="ChEBI" id="CHEBI:18248"/>
    </ligandPart>
</feature>
<keyword evidence="5" id="KW-1133">Transmembrane helix</keyword>
<dbReference type="InterPro" id="IPR050121">
    <property type="entry name" value="Cytochrome_P450_monoxygenase"/>
</dbReference>
<keyword evidence="3 4" id="KW-0408">Iron</keyword>
<dbReference type="InterPro" id="IPR036396">
    <property type="entry name" value="Cyt_P450_sf"/>
</dbReference>
<dbReference type="Gene3D" id="1.10.630.10">
    <property type="entry name" value="Cytochrome P450"/>
    <property type="match status" value="1"/>
</dbReference>
<comment type="cofactor">
    <cofactor evidence="4">
        <name>heme</name>
        <dbReference type="ChEBI" id="CHEBI:30413"/>
    </cofactor>
</comment>
<dbReference type="SUPFAM" id="SSF48264">
    <property type="entry name" value="Cytochrome P450"/>
    <property type="match status" value="1"/>
</dbReference>
<organism evidence="6 7">
    <name type="scientific">Pestalotiopsis fici (strain W106-1 / CGMCC3.15140)</name>
    <dbReference type="NCBI Taxonomy" id="1229662"/>
    <lineage>
        <taxon>Eukaryota</taxon>
        <taxon>Fungi</taxon>
        <taxon>Dikarya</taxon>
        <taxon>Ascomycota</taxon>
        <taxon>Pezizomycotina</taxon>
        <taxon>Sordariomycetes</taxon>
        <taxon>Xylariomycetidae</taxon>
        <taxon>Amphisphaeriales</taxon>
        <taxon>Sporocadaceae</taxon>
        <taxon>Pestalotiopsis</taxon>
    </lineage>
</organism>
<protein>
    <recommendedName>
        <fullName evidence="8">Cytochrome P450</fullName>
    </recommendedName>
</protein>
<dbReference type="InterPro" id="IPR001128">
    <property type="entry name" value="Cyt_P450"/>
</dbReference>
<dbReference type="PANTHER" id="PTHR24305">
    <property type="entry name" value="CYTOCHROME P450"/>
    <property type="match status" value="1"/>
</dbReference>
<feature type="transmembrane region" description="Helical" evidence="5">
    <location>
        <begin position="12"/>
        <end position="31"/>
    </location>
</feature>
<keyword evidence="7" id="KW-1185">Reference proteome</keyword>
<dbReference type="GO" id="GO:0005506">
    <property type="term" value="F:iron ion binding"/>
    <property type="evidence" value="ECO:0007669"/>
    <property type="project" value="InterPro"/>
</dbReference>
<dbReference type="KEGG" id="pfy:PFICI_12663"/>
<keyword evidence="5" id="KW-0472">Membrane</keyword>
<dbReference type="PRINTS" id="PR00385">
    <property type="entry name" value="P450"/>
</dbReference>
<dbReference type="OMA" id="GKAMAYH"/>
<accession>W3WPK5</accession>
<evidence type="ECO:0008006" key="8">
    <source>
        <dbReference type="Google" id="ProtNLM"/>
    </source>
</evidence>
<dbReference type="GO" id="GO:0016705">
    <property type="term" value="F:oxidoreductase activity, acting on paired donors, with incorporation or reduction of molecular oxygen"/>
    <property type="evidence" value="ECO:0007669"/>
    <property type="project" value="InterPro"/>
</dbReference>
<gene>
    <name evidence="6" type="ORF">PFICI_12663</name>
</gene>
<evidence type="ECO:0000256" key="2">
    <source>
        <dbReference type="ARBA" id="ARBA00022723"/>
    </source>
</evidence>
<reference evidence="7" key="1">
    <citation type="journal article" date="2015" name="BMC Genomics">
        <title>Genomic and transcriptomic analysis of the endophytic fungus Pestalotiopsis fici reveals its lifestyle and high potential for synthesis of natural products.</title>
        <authorList>
            <person name="Wang X."/>
            <person name="Zhang X."/>
            <person name="Liu L."/>
            <person name="Xiang M."/>
            <person name="Wang W."/>
            <person name="Sun X."/>
            <person name="Che Y."/>
            <person name="Guo L."/>
            <person name="Liu G."/>
            <person name="Guo L."/>
            <person name="Wang C."/>
            <person name="Yin W.B."/>
            <person name="Stadler M."/>
            <person name="Zhang X."/>
            <person name="Liu X."/>
        </authorList>
    </citation>
    <scope>NUCLEOTIDE SEQUENCE [LARGE SCALE GENOMIC DNA]</scope>
    <source>
        <strain evidence="7">W106-1 / CGMCC3.15140</strain>
    </source>
</reference>
<dbReference type="GO" id="GO:0020037">
    <property type="term" value="F:heme binding"/>
    <property type="evidence" value="ECO:0007669"/>
    <property type="project" value="InterPro"/>
</dbReference>
<evidence type="ECO:0000256" key="4">
    <source>
        <dbReference type="PIRSR" id="PIRSR602401-1"/>
    </source>
</evidence>
<dbReference type="RefSeq" id="XP_007839435.1">
    <property type="nucleotide sequence ID" value="XM_007841244.1"/>
</dbReference>
<dbReference type="eggNOG" id="KOG0159">
    <property type="taxonomic scope" value="Eukaryota"/>
</dbReference>
<keyword evidence="2 4" id="KW-0479">Metal-binding</keyword>
<dbReference type="PANTHER" id="PTHR24305:SF226">
    <property type="entry name" value="CYTOCHROME P450 MONOOXYGENASE"/>
    <property type="match status" value="1"/>
</dbReference>
<evidence type="ECO:0000313" key="7">
    <source>
        <dbReference type="Proteomes" id="UP000030651"/>
    </source>
</evidence>
<keyword evidence="5" id="KW-0812">Transmembrane</keyword>
<dbReference type="PRINTS" id="PR00463">
    <property type="entry name" value="EP450I"/>
</dbReference>
<dbReference type="GO" id="GO:0004497">
    <property type="term" value="F:monooxygenase activity"/>
    <property type="evidence" value="ECO:0007669"/>
    <property type="project" value="InterPro"/>
</dbReference>
<dbReference type="GeneID" id="19277676"/>
<dbReference type="InterPro" id="IPR002401">
    <property type="entry name" value="Cyt_P450_E_grp-I"/>
</dbReference>
<dbReference type="OrthoDB" id="1470350at2759"/>
<evidence type="ECO:0000256" key="5">
    <source>
        <dbReference type="SAM" id="Phobius"/>
    </source>
</evidence>
<proteinExistence type="predicted"/>
<evidence type="ECO:0000256" key="1">
    <source>
        <dbReference type="ARBA" id="ARBA00022617"/>
    </source>
</evidence>
<dbReference type="Proteomes" id="UP000030651">
    <property type="component" value="Unassembled WGS sequence"/>
</dbReference>
<dbReference type="EMBL" id="KI912118">
    <property type="protein sequence ID" value="ETS75719.1"/>
    <property type="molecule type" value="Genomic_DNA"/>
</dbReference>
<evidence type="ECO:0000313" key="6">
    <source>
        <dbReference type="EMBL" id="ETS75719.1"/>
    </source>
</evidence>
<sequence>MSSFIAISESTPGLFGFALLLSIFLLSYRLLAHPLAKYPGPFVARVTDGYAGYFAFKKRVHLATYSDHIKYGSVYRQAPNRLVFNTSAALRDIYLNNGIGKAHVYQHTQFNAQINIFGTLDKEQHRQKRKIYGSVLSERSLRSFEPSMTYEINVFLAQLLRNASQIVNISPMCEYLTTDIAGQLAFGQPLNTQVEETNKLFPRAMVSMNAVVNIFMCWPVLKKAWPLLARLNKKNGAAFSNAIRGIVNKRKDLPKDARHDFFSLVATDDSTTEEGLKASHLWAEAIFILPAGGTTIASAISAAFFYLSRYPDVYSTLATEIRTRFSSGSDIKIGPQLSGCEYLRATIDETLRSAPPFTGTFWREPFPDYTDQFIVDGHVIPRGVLVGVNPYCVMHNEKYFPEPFLFRPDRWLGHDSQERAAMREAFAPFAFGETGCLGKAMAYHEMCLVLAKTLWYFDFRKAPGEAGKLGGGEPGRLDGRDRVDQYQLLDHAVASHDGPNLVFTPRGDYYKSELGSV</sequence>
<dbReference type="HOGENOM" id="CLU_001570_14_11_1"/>
<evidence type="ECO:0000256" key="3">
    <source>
        <dbReference type="ARBA" id="ARBA00023004"/>
    </source>
</evidence>
<dbReference type="Pfam" id="PF00067">
    <property type="entry name" value="p450"/>
    <property type="match status" value="1"/>
</dbReference>
<name>W3WPK5_PESFW</name>